<dbReference type="AlphaFoldDB" id="A0A2P2P843"/>
<organism evidence="1">
    <name type="scientific">Rhizophora mucronata</name>
    <name type="common">Asiatic mangrove</name>
    <dbReference type="NCBI Taxonomy" id="61149"/>
    <lineage>
        <taxon>Eukaryota</taxon>
        <taxon>Viridiplantae</taxon>
        <taxon>Streptophyta</taxon>
        <taxon>Embryophyta</taxon>
        <taxon>Tracheophyta</taxon>
        <taxon>Spermatophyta</taxon>
        <taxon>Magnoliopsida</taxon>
        <taxon>eudicotyledons</taxon>
        <taxon>Gunneridae</taxon>
        <taxon>Pentapetalae</taxon>
        <taxon>rosids</taxon>
        <taxon>fabids</taxon>
        <taxon>Malpighiales</taxon>
        <taxon>Rhizophoraceae</taxon>
        <taxon>Rhizophora</taxon>
    </lineage>
</organism>
<dbReference type="EMBL" id="GGEC01070408">
    <property type="protein sequence ID" value="MBX50892.1"/>
    <property type="molecule type" value="Transcribed_RNA"/>
</dbReference>
<accession>A0A2P2P843</accession>
<proteinExistence type="predicted"/>
<protein>
    <submittedName>
        <fullName evidence="1">Uncharacterized protein</fullName>
    </submittedName>
</protein>
<sequence length="39" mass="4513">MLCCLFGFTQKTNSYAIGWQKDEGIELDNHNLCFQLFSP</sequence>
<evidence type="ECO:0000313" key="1">
    <source>
        <dbReference type="EMBL" id="MBX50892.1"/>
    </source>
</evidence>
<reference evidence="1" key="1">
    <citation type="submission" date="2018-02" db="EMBL/GenBank/DDBJ databases">
        <title>Rhizophora mucronata_Transcriptome.</title>
        <authorList>
            <person name="Meera S.P."/>
            <person name="Sreeshan A."/>
            <person name="Augustine A."/>
        </authorList>
    </citation>
    <scope>NUCLEOTIDE SEQUENCE</scope>
    <source>
        <tissue evidence="1">Leaf</tissue>
    </source>
</reference>
<name>A0A2P2P843_RHIMU</name>